<dbReference type="AlphaFoldDB" id="A0A172TB33"/>
<comment type="pathway">
    <text evidence="10">Lipid metabolism; phospholipid metabolism.</text>
</comment>
<comment type="catalytic activity">
    <reaction evidence="10">
        <text>an acyl phosphate + sn-glycerol 3-phosphate = a 1-acyl-sn-glycero-3-phosphate + phosphate</text>
        <dbReference type="Rhea" id="RHEA:34075"/>
        <dbReference type="ChEBI" id="CHEBI:43474"/>
        <dbReference type="ChEBI" id="CHEBI:57597"/>
        <dbReference type="ChEBI" id="CHEBI:57970"/>
        <dbReference type="ChEBI" id="CHEBI:59918"/>
        <dbReference type="EC" id="2.3.1.275"/>
    </reaction>
</comment>
<comment type="similarity">
    <text evidence="10">Belongs to the PlsY family.</text>
</comment>
<evidence type="ECO:0000313" key="11">
    <source>
        <dbReference type="EMBL" id="ANE44172.1"/>
    </source>
</evidence>
<organism evidence="11 12">
    <name type="scientific">Deinococcus puniceus</name>
    <dbReference type="NCBI Taxonomy" id="1182568"/>
    <lineage>
        <taxon>Bacteria</taxon>
        <taxon>Thermotogati</taxon>
        <taxon>Deinococcota</taxon>
        <taxon>Deinococci</taxon>
        <taxon>Deinococcales</taxon>
        <taxon>Deinococcaceae</taxon>
        <taxon>Deinococcus</taxon>
    </lineage>
</organism>
<evidence type="ECO:0000256" key="8">
    <source>
        <dbReference type="ARBA" id="ARBA00023209"/>
    </source>
</evidence>
<dbReference type="UniPathway" id="UPA00085"/>
<dbReference type="GO" id="GO:0005886">
    <property type="term" value="C:plasma membrane"/>
    <property type="evidence" value="ECO:0007669"/>
    <property type="project" value="UniProtKB-SubCell"/>
</dbReference>
<dbReference type="Proteomes" id="UP000077363">
    <property type="component" value="Chromosome"/>
</dbReference>
<dbReference type="HAMAP" id="MF_01043">
    <property type="entry name" value="PlsY"/>
    <property type="match status" value="1"/>
</dbReference>
<dbReference type="PANTHER" id="PTHR30309">
    <property type="entry name" value="INNER MEMBRANE PROTEIN YGIH"/>
    <property type="match status" value="1"/>
</dbReference>
<dbReference type="STRING" id="1182568.SU48_10760"/>
<evidence type="ECO:0000256" key="4">
    <source>
        <dbReference type="ARBA" id="ARBA00022692"/>
    </source>
</evidence>
<dbReference type="PANTHER" id="PTHR30309:SF0">
    <property type="entry name" value="GLYCEROL-3-PHOSPHATE ACYLTRANSFERASE-RELATED"/>
    <property type="match status" value="1"/>
</dbReference>
<evidence type="ECO:0000313" key="12">
    <source>
        <dbReference type="Proteomes" id="UP000077363"/>
    </source>
</evidence>
<keyword evidence="12" id="KW-1185">Reference proteome</keyword>
<keyword evidence="9 10" id="KW-1208">Phospholipid metabolism</keyword>
<dbReference type="OrthoDB" id="9777124at2"/>
<comment type="function">
    <text evidence="10">Catalyzes the transfer of an acyl group from acyl-phosphate (acyl-PO(4)) to glycerol-3-phosphate (G3P) to form lysophosphatidic acid (LPA). This enzyme utilizes acyl-phosphate as fatty acyl donor, but not acyl-CoA or acyl-ACP.</text>
</comment>
<feature type="transmembrane region" description="Helical" evidence="10">
    <location>
        <begin position="147"/>
        <end position="176"/>
    </location>
</feature>
<feature type="transmembrane region" description="Helical" evidence="10">
    <location>
        <begin position="6"/>
        <end position="25"/>
    </location>
</feature>
<evidence type="ECO:0000256" key="3">
    <source>
        <dbReference type="ARBA" id="ARBA00022679"/>
    </source>
</evidence>
<evidence type="ECO:0000256" key="9">
    <source>
        <dbReference type="ARBA" id="ARBA00023264"/>
    </source>
</evidence>
<dbReference type="NCBIfam" id="TIGR00023">
    <property type="entry name" value="glycerol-3-phosphate 1-O-acyltransferase PlsY"/>
    <property type="match status" value="1"/>
</dbReference>
<gene>
    <name evidence="10" type="primary">plsY</name>
    <name evidence="11" type="ORF">SU48_10760</name>
</gene>
<dbReference type="GO" id="GO:0008654">
    <property type="term" value="P:phospholipid biosynthetic process"/>
    <property type="evidence" value="ECO:0007669"/>
    <property type="project" value="UniProtKB-UniRule"/>
</dbReference>
<keyword evidence="4 10" id="KW-0812">Transmembrane</keyword>
<keyword evidence="2 10" id="KW-0444">Lipid biosynthesis</keyword>
<dbReference type="GO" id="GO:0043772">
    <property type="term" value="F:acyl-phosphate glycerol-3-phosphate acyltransferase activity"/>
    <property type="evidence" value="ECO:0007669"/>
    <property type="project" value="UniProtKB-UniRule"/>
</dbReference>
<sequence length="196" mass="20109">MTLTAVLAVLISYALGSLPAAAWLARARGIDIRTVGSGNSGATNMMRAAGKGPAVAVATFDVLKGVLVIWIARWLGLGENVAALCGIAAVIGHNFSPFLQFRGGKGAATTFGVMVSLVPVVGIGTAVIFLTTVWLTRLVSAGSILGVIAGTLVAVVTGQSVWLCLAIAALSALLIYQHRDNIGRLTGGNERRLGEK</sequence>
<dbReference type="EC" id="2.3.1.275" evidence="10"/>
<evidence type="ECO:0000256" key="1">
    <source>
        <dbReference type="ARBA" id="ARBA00022475"/>
    </source>
</evidence>
<evidence type="ECO:0000256" key="10">
    <source>
        <dbReference type="HAMAP-Rule" id="MF_01043"/>
    </source>
</evidence>
<dbReference type="Pfam" id="PF02660">
    <property type="entry name" value="G3P_acyltransf"/>
    <property type="match status" value="1"/>
</dbReference>
<dbReference type="EMBL" id="CP011387">
    <property type="protein sequence ID" value="ANE44172.1"/>
    <property type="molecule type" value="Genomic_DNA"/>
</dbReference>
<reference evidence="11 12" key="1">
    <citation type="submission" date="2015-01" db="EMBL/GenBank/DDBJ databases">
        <title>Deinococcus puniceus/DY1/ whole genome sequencing.</title>
        <authorList>
            <person name="Kim M.K."/>
            <person name="Srinivasan S."/>
            <person name="Lee J.-J."/>
        </authorList>
    </citation>
    <scope>NUCLEOTIDE SEQUENCE [LARGE SCALE GENOMIC DNA]</scope>
    <source>
        <strain evidence="11 12">DY1</strain>
    </source>
</reference>
<evidence type="ECO:0000256" key="6">
    <source>
        <dbReference type="ARBA" id="ARBA00023098"/>
    </source>
</evidence>
<comment type="subunit">
    <text evidence="10">Probably interacts with PlsX.</text>
</comment>
<dbReference type="PATRIC" id="fig|1182568.3.peg.2233"/>
<keyword evidence="8 10" id="KW-0594">Phospholipid biosynthesis</keyword>
<comment type="subcellular location">
    <subcellularLocation>
        <location evidence="10">Cell membrane</location>
        <topology evidence="10">Multi-pass membrane protein</topology>
    </subcellularLocation>
</comment>
<evidence type="ECO:0000256" key="2">
    <source>
        <dbReference type="ARBA" id="ARBA00022516"/>
    </source>
</evidence>
<dbReference type="KEGG" id="dpu:SU48_10760"/>
<dbReference type="RefSeq" id="WP_064015255.1">
    <property type="nucleotide sequence ID" value="NZ_CP011387.1"/>
</dbReference>
<name>A0A172TB33_9DEIO</name>
<evidence type="ECO:0000256" key="7">
    <source>
        <dbReference type="ARBA" id="ARBA00023136"/>
    </source>
</evidence>
<dbReference type="InterPro" id="IPR003811">
    <property type="entry name" value="G3P_acylTferase_PlsY"/>
</dbReference>
<dbReference type="SMART" id="SM01207">
    <property type="entry name" value="G3P_acyltransf"/>
    <property type="match status" value="1"/>
</dbReference>
<keyword evidence="1 10" id="KW-1003">Cell membrane</keyword>
<keyword evidence="5 10" id="KW-1133">Transmembrane helix</keyword>
<accession>A0A172TB33</accession>
<protein>
    <recommendedName>
        <fullName evidence="10">Glycerol-3-phosphate acyltransferase</fullName>
    </recommendedName>
    <alternativeName>
        <fullName evidence="10">Acyl-PO4 G3P acyltransferase</fullName>
    </alternativeName>
    <alternativeName>
        <fullName evidence="10">Acyl-phosphate--glycerol-3-phosphate acyltransferase</fullName>
    </alternativeName>
    <alternativeName>
        <fullName evidence="10">G3P acyltransferase</fullName>
        <shortName evidence="10">GPAT</shortName>
        <ecNumber evidence="10">2.3.1.275</ecNumber>
    </alternativeName>
    <alternativeName>
        <fullName evidence="10">Lysophosphatidic acid synthase</fullName>
        <shortName evidence="10">LPA synthase</shortName>
    </alternativeName>
</protein>
<feature type="transmembrane region" description="Helical" evidence="10">
    <location>
        <begin position="111"/>
        <end position="135"/>
    </location>
</feature>
<keyword evidence="6 10" id="KW-0443">Lipid metabolism</keyword>
<keyword evidence="3 10" id="KW-0808">Transferase</keyword>
<proteinExistence type="inferred from homology"/>
<keyword evidence="7 10" id="KW-0472">Membrane</keyword>
<comment type="caution">
    <text evidence="10">Lacks conserved residue(s) required for the propagation of feature annotation.</text>
</comment>
<evidence type="ECO:0000256" key="5">
    <source>
        <dbReference type="ARBA" id="ARBA00022989"/>
    </source>
</evidence>